<evidence type="ECO:0000313" key="1">
    <source>
        <dbReference type="EMBL" id="MBZ0157303.1"/>
    </source>
</evidence>
<accession>A0A953J6G7</accession>
<organism evidence="1 2">
    <name type="scientific">Candidatus Nitrobium versatile</name>
    <dbReference type="NCBI Taxonomy" id="2884831"/>
    <lineage>
        <taxon>Bacteria</taxon>
        <taxon>Pseudomonadati</taxon>
        <taxon>Nitrospirota</taxon>
        <taxon>Nitrospiria</taxon>
        <taxon>Nitrospirales</taxon>
        <taxon>Nitrospiraceae</taxon>
        <taxon>Candidatus Nitrobium</taxon>
    </lineage>
</organism>
<reference evidence="1" key="2">
    <citation type="submission" date="2021-08" db="EMBL/GenBank/DDBJ databases">
        <authorList>
            <person name="Dalcin Martins P."/>
        </authorList>
    </citation>
    <scope>NUCLEOTIDE SEQUENCE</scope>
    <source>
        <strain evidence="1">MAG_39</strain>
    </source>
</reference>
<proteinExistence type="predicted"/>
<protein>
    <submittedName>
        <fullName evidence="1">DUF1987 domain-containing protein</fullName>
    </submittedName>
</protein>
<comment type="caution">
    <text evidence="1">The sequence shown here is derived from an EMBL/GenBank/DDBJ whole genome shotgun (WGS) entry which is preliminary data.</text>
</comment>
<sequence length="37" mass="4539">MVNWYYDRENERAFDTAGEFKKEVTMEYTIIPFEESV</sequence>
<dbReference type="EMBL" id="JAIOIV010000110">
    <property type="protein sequence ID" value="MBZ0157303.1"/>
    <property type="molecule type" value="Genomic_DNA"/>
</dbReference>
<dbReference type="Proteomes" id="UP000705867">
    <property type="component" value="Unassembled WGS sequence"/>
</dbReference>
<gene>
    <name evidence="1" type="ORF">K8I29_13975</name>
</gene>
<evidence type="ECO:0000313" key="2">
    <source>
        <dbReference type="Proteomes" id="UP000705867"/>
    </source>
</evidence>
<name>A0A953J6G7_9BACT</name>
<dbReference type="AlphaFoldDB" id="A0A953J6G7"/>
<reference evidence="1" key="1">
    <citation type="journal article" date="2021" name="bioRxiv">
        <title>Unraveling nitrogen, sulfur and carbon metabolic pathways and microbial community transcriptional responses to substrate deprivation and toxicity stresses in a bioreactor mimicking anoxic brackish coastal sediment conditions.</title>
        <authorList>
            <person name="Martins P.D."/>
            <person name="Echeveste M.J."/>
            <person name="Arshad A."/>
            <person name="Kurth J."/>
            <person name="Ouboter H."/>
            <person name="Jetten M.S.M."/>
            <person name="Welte C.U."/>
        </authorList>
    </citation>
    <scope>NUCLEOTIDE SEQUENCE</scope>
    <source>
        <strain evidence="1">MAG_39</strain>
    </source>
</reference>